<name>A0A197K1J9_9FUNG</name>
<dbReference type="Proteomes" id="UP000078512">
    <property type="component" value="Unassembled WGS sequence"/>
</dbReference>
<feature type="transmembrane region" description="Helical" evidence="1">
    <location>
        <begin position="74"/>
        <end position="94"/>
    </location>
</feature>
<protein>
    <submittedName>
        <fullName evidence="2">Uncharacterized protein</fullName>
    </submittedName>
</protein>
<dbReference type="OrthoDB" id="2409959at2759"/>
<proteinExistence type="predicted"/>
<dbReference type="AlphaFoldDB" id="A0A197K1J9"/>
<feature type="transmembrane region" description="Helical" evidence="1">
    <location>
        <begin position="149"/>
        <end position="170"/>
    </location>
</feature>
<organism evidence="2 3">
    <name type="scientific">Linnemannia elongata AG-77</name>
    <dbReference type="NCBI Taxonomy" id="1314771"/>
    <lineage>
        <taxon>Eukaryota</taxon>
        <taxon>Fungi</taxon>
        <taxon>Fungi incertae sedis</taxon>
        <taxon>Mucoromycota</taxon>
        <taxon>Mortierellomycotina</taxon>
        <taxon>Mortierellomycetes</taxon>
        <taxon>Mortierellales</taxon>
        <taxon>Mortierellaceae</taxon>
        <taxon>Linnemannia</taxon>
    </lineage>
</organism>
<feature type="transmembrane region" description="Helical" evidence="1">
    <location>
        <begin position="33"/>
        <end position="53"/>
    </location>
</feature>
<gene>
    <name evidence="2" type="ORF">K457DRAFT_17190</name>
</gene>
<keyword evidence="3" id="KW-1185">Reference proteome</keyword>
<reference evidence="2 3" key="1">
    <citation type="submission" date="2016-05" db="EMBL/GenBank/DDBJ databases">
        <title>Genome sequencing reveals origins of a unique bacterial endosymbiosis in the earliest lineages of terrestrial Fungi.</title>
        <authorList>
            <consortium name="DOE Joint Genome Institute"/>
            <person name="Uehling J."/>
            <person name="Gryganskyi A."/>
            <person name="Hameed K."/>
            <person name="Tschaplinski T."/>
            <person name="Misztal P."/>
            <person name="Wu S."/>
            <person name="Desiro A."/>
            <person name="Vande Pol N."/>
            <person name="Du Z.-Y."/>
            <person name="Zienkiewicz A."/>
            <person name="Zienkiewicz K."/>
            <person name="Morin E."/>
            <person name="Tisserant E."/>
            <person name="Splivallo R."/>
            <person name="Hainaut M."/>
            <person name="Henrissat B."/>
            <person name="Ohm R."/>
            <person name="Kuo A."/>
            <person name="Yan J."/>
            <person name="Lipzen A."/>
            <person name="Nolan M."/>
            <person name="Labutti K."/>
            <person name="Barry K."/>
            <person name="Goldstein A."/>
            <person name="Labbe J."/>
            <person name="Schadt C."/>
            <person name="Tuskan G."/>
            <person name="Grigoriev I."/>
            <person name="Martin F."/>
            <person name="Vilgalys R."/>
            <person name="Bonito G."/>
        </authorList>
    </citation>
    <scope>NUCLEOTIDE SEQUENCE [LARGE SCALE GENOMIC DNA]</scope>
    <source>
        <strain evidence="2 3">AG-77</strain>
    </source>
</reference>
<keyword evidence="1" id="KW-0812">Transmembrane</keyword>
<dbReference type="EMBL" id="KV442029">
    <property type="protein sequence ID" value="OAQ31482.1"/>
    <property type="molecule type" value="Genomic_DNA"/>
</dbReference>
<feature type="transmembrane region" description="Helical" evidence="1">
    <location>
        <begin position="100"/>
        <end position="123"/>
    </location>
</feature>
<sequence>MPARLLASHPDVTLAAAQRIAALAPYMTPSVTINLGLGGYHLMMGLLLGVVKYQQIHASKTYTAHPYISTAHRASLMYGFASAQLAGIALLSSYSERTNVWATIATQSFFVQAVLTYAAHGLLRDTTNQLKPPHRVGEKHAIPPWMVKGFMWSLIAAEVGGCGVLIAGMIKTFLDVLPRA</sequence>
<keyword evidence="1" id="KW-1133">Transmembrane helix</keyword>
<evidence type="ECO:0000313" key="2">
    <source>
        <dbReference type="EMBL" id="OAQ31482.1"/>
    </source>
</evidence>
<evidence type="ECO:0000313" key="3">
    <source>
        <dbReference type="Proteomes" id="UP000078512"/>
    </source>
</evidence>
<accession>A0A197K1J9</accession>
<keyword evidence="1" id="KW-0472">Membrane</keyword>
<evidence type="ECO:0000256" key="1">
    <source>
        <dbReference type="SAM" id="Phobius"/>
    </source>
</evidence>